<accession>A0AAD4GYB7</accession>
<dbReference type="Proteomes" id="UP001194746">
    <property type="component" value="Unassembled WGS sequence"/>
</dbReference>
<dbReference type="AlphaFoldDB" id="A0AAD4GYB7"/>
<sequence>MSLQPRTTTSQRNQCQIFPPSSYDHDMIMWDAPRLPPQLQELGAAIEVCKAAIFIREEDGLELPGETFVPVSAALFALACGTMLDDISPFGYGVIADIAPEPERVTRLRGQWVSGHLPRWDTSFHHIVTNGYDFETEANECEATPSLQGTFECHSISTPSVKGLMIITLQFPYIRTELYRAAIRGLDSGQ</sequence>
<evidence type="ECO:0000313" key="2">
    <source>
        <dbReference type="Proteomes" id="UP001194746"/>
    </source>
</evidence>
<comment type="caution">
    <text evidence="1">The sequence shown here is derived from an EMBL/GenBank/DDBJ whole genome shotgun (WGS) entry which is preliminary data.</text>
</comment>
<dbReference type="EMBL" id="VCAU01000003">
    <property type="protein sequence ID" value="KAF9894749.1"/>
    <property type="molecule type" value="Genomic_DNA"/>
</dbReference>
<organism evidence="1 2">
    <name type="scientific">Aspergillus nanangensis</name>
    <dbReference type="NCBI Taxonomy" id="2582783"/>
    <lineage>
        <taxon>Eukaryota</taxon>
        <taxon>Fungi</taxon>
        <taxon>Dikarya</taxon>
        <taxon>Ascomycota</taxon>
        <taxon>Pezizomycotina</taxon>
        <taxon>Eurotiomycetes</taxon>
        <taxon>Eurotiomycetidae</taxon>
        <taxon>Eurotiales</taxon>
        <taxon>Aspergillaceae</taxon>
        <taxon>Aspergillus</taxon>
        <taxon>Aspergillus subgen. Circumdati</taxon>
    </lineage>
</organism>
<proteinExistence type="predicted"/>
<reference evidence="1" key="1">
    <citation type="journal article" date="2019" name="Beilstein J. Org. Chem.">
        <title>Nanangenines: drimane sesquiterpenoids as the dominant metabolite cohort of a novel Australian fungus, Aspergillus nanangensis.</title>
        <authorList>
            <person name="Lacey H.J."/>
            <person name="Gilchrist C.L.M."/>
            <person name="Crombie A."/>
            <person name="Kalaitzis J.A."/>
            <person name="Vuong D."/>
            <person name="Rutledge P.J."/>
            <person name="Turner P."/>
            <person name="Pitt J.I."/>
            <person name="Lacey E."/>
            <person name="Chooi Y.H."/>
            <person name="Piggott A.M."/>
        </authorList>
    </citation>
    <scope>NUCLEOTIDE SEQUENCE</scope>
    <source>
        <strain evidence="1">MST-FP2251</strain>
    </source>
</reference>
<protein>
    <submittedName>
        <fullName evidence="1">Uncharacterized protein</fullName>
    </submittedName>
</protein>
<evidence type="ECO:0000313" key="1">
    <source>
        <dbReference type="EMBL" id="KAF9894749.1"/>
    </source>
</evidence>
<reference evidence="1" key="2">
    <citation type="submission" date="2020-02" db="EMBL/GenBank/DDBJ databases">
        <authorList>
            <person name="Gilchrist C.L.M."/>
            <person name="Chooi Y.-H."/>
        </authorList>
    </citation>
    <scope>NUCLEOTIDE SEQUENCE</scope>
    <source>
        <strain evidence="1">MST-FP2251</strain>
    </source>
</reference>
<gene>
    <name evidence="1" type="ORF">FE257_006639</name>
</gene>
<keyword evidence="2" id="KW-1185">Reference proteome</keyword>
<name>A0AAD4GYB7_ASPNN</name>